<keyword evidence="7" id="KW-0804">Transcription</keyword>
<feature type="compositionally biased region" description="Low complexity" evidence="10">
    <location>
        <begin position="143"/>
        <end position="157"/>
    </location>
</feature>
<evidence type="ECO:0000256" key="1">
    <source>
        <dbReference type="ARBA" id="ARBA00004123"/>
    </source>
</evidence>
<evidence type="ECO:0000256" key="10">
    <source>
        <dbReference type="SAM" id="MobiDB-lite"/>
    </source>
</evidence>
<evidence type="ECO:0000256" key="5">
    <source>
        <dbReference type="ARBA" id="ARBA00022833"/>
    </source>
</evidence>
<feature type="domain" description="C2H2-type" evidence="11">
    <location>
        <begin position="492"/>
        <end position="515"/>
    </location>
</feature>
<dbReference type="GeneID" id="111103969"/>
<evidence type="ECO:0000256" key="6">
    <source>
        <dbReference type="ARBA" id="ARBA00023015"/>
    </source>
</evidence>
<keyword evidence="12" id="KW-1185">Reference proteome</keyword>
<reference evidence="13" key="1">
    <citation type="submission" date="2025-08" db="UniProtKB">
        <authorList>
            <consortium name="RefSeq"/>
        </authorList>
    </citation>
    <scope>IDENTIFICATION</scope>
    <source>
        <tissue evidence="13">Whole sample</tissue>
    </source>
</reference>
<dbReference type="GO" id="GO:0008270">
    <property type="term" value="F:zinc ion binding"/>
    <property type="evidence" value="ECO:0007669"/>
    <property type="project" value="UniProtKB-KW"/>
</dbReference>
<dbReference type="AlphaFoldDB" id="A0A8B8AQL4"/>
<keyword evidence="2" id="KW-0479">Metal-binding</keyword>
<keyword evidence="8" id="KW-0539">Nucleus</keyword>
<accession>A0A8B8AQL4</accession>
<dbReference type="PANTHER" id="PTHR24399:SF23">
    <property type="entry name" value="C2H2-TYPE DOMAIN-CONTAINING PROTEIN"/>
    <property type="match status" value="1"/>
</dbReference>
<dbReference type="GO" id="GO:0000978">
    <property type="term" value="F:RNA polymerase II cis-regulatory region sequence-specific DNA binding"/>
    <property type="evidence" value="ECO:0007669"/>
    <property type="project" value="TreeGrafter"/>
</dbReference>
<sequence length="593" mass="67310">MEPLKRCPSRCEYFQISVDLKKGNTIITGTDLGKQFVFEALSKLVNVNVFAAFLNFCRQNVMQDAIITTRTRLATTKTPDAIATTKTPNDKANTKTPSAKLAKRNTKRTLNDKATTSTPIDKATTSTPIDKATTSTPIDKATTKAPVTTPTKETSTTEAAVDPTSTQIIFPVKNTARRYCQFERCSVESLKRRAILSRVANFVEKRMASNHVTSNNCSLQQKENEASDDIQLSAVKTEFEMNTTESNNQASEMDSTEKMNQALDDPIEVKTEFKVNITEVKNQALEMDSSERIDVPLGDSIEVETEFEMNSTDGTCNNQALEMDSPERIDLALDDQNEVKTEFEMNTTDGTCNNQALEMDSPERIDLALDEQNEENTLLNLETQQGEESKQHENKKTQRGEGINTTLFHCPCGMAFDSQGEFTTHNLGTHKAAKRLCEYCGKLTRKDNYHVHIQRHHQDERKRYLCLTCGKRYLCQQGLKQHTETVHNGIRYNCQECKKEFRGKAALRKHHLSKHLKMLNHICSYCGKKFLTKYNMHMHMRTHTGEKPCECEYCGEKFNYNVSRKNHIRKAHPEKEITNPAEGFSDQTLEMVC</sequence>
<feature type="compositionally biased region" description="Basic and acidic residues" evidence="10">
    <location>
        <begin position="387"/>
        <end position="399"/>
    </location>
</feature>
<dbReference type="InterPro" id="IPR013087">
    <property type="entry name" value="Znf_C2H2_type"/>
</dbReference>
<evidence type="ECO:0000256" key="2">
    <source>
        <dbReference type="ARBA" id="ARBA00022723"/>
    </source>
</evidence>
<dbReference type="KEGG" id="cvn:111103969"/>
<feature type="region of interest" description="Disordered" evidence="10">
    <location>
        <begin position="381"/>
        <end position="400"/>
    </location>
</feature>
<proteinExistence type="predicted"/>
<protein>
    <submittedName>
        <fullName evidence="13">Zinc finger protein 614-like</fullName>
    </submittedName>
</protein>
<dbReference type="GO" id="GO:0005654">
    <property type="term" value="C:nucleoplasm"/>
    <property type="evidence" value="ECO:0007669"/>
    <property type="project" value="TreeGrafter"/>
</dbReference>
<dbReference type="Proteomes" id="UP000694844">
    <property type="component" value="Chromosome 7"/>
</dbReference>
<gene>
    <name evidence="13" type="primary">LOC111103969</name>
</gene>
<feature type="region of interest" description="Disordered" evidence="10">
    <location>
        <begin position="78"/>
        <end position="160"/>
    </location>
</feature>
<evidence type="ECO:0000256" key="4">
    <source>
        <dbReference type="ARBA" id="ARBA00022771"/>
    </source>
</evidence>
<feature type="compositionally biased region" description="Polar residues" evidence="10">
    <location>
        <begin position="112"/>
        <end position="137"/>
    </location>
</feature>
<evidence type="ECO:0000256" key="8">
    <source>
        <dbReference type="ARBA" id="ARBA00023242"/>
    </source>
</evidence>
<feature type="domain" description="C2H2-type" evidence="11">
    <location>
        <begin position="521"/>
        <end position="548"/>
    </location>
</feature>
<name>A0A8B8AQL4_CRAVI</name>
<dbReference type="SUPFAM" id="SSF57667">
    <property type="entry name" value="beta-beta-alpha zinc fingers"/>
    <property type="match status" value="2"/>
</dbReference>
<evidence type="ECO:0000256" key="9">
    <source>
        <dbReference type="PROSITE-ProRule" id="PRU00042"/>
    </source>
</evidence>
<dbReference type="InterPro" id="IPR036236">
    <property type="entry name" value="Znf_C2H2_sf"/>
</dbReference>
<organism evidence="12 13">
    <name type="scientific">Crassostrea virginica</name>
    <name type="common">Eastern oyster</name>
    <dbReference type="NCBI Taxonomy" id="6565"/>
    <lineage>
        <taxon>Eukaryota</taxon>
        <taxon>Metazoa</taxon>
        <taxon>Spiralia</taxon>
        <taxon>Lophotrochozoa</taxon>
        <taxon>Mollusca</taxon>
        <taxon>Bivalvia</taxon>
        <taxon>Autobranchia</taxon>
        <taxon>Pteriomorphia</taxon>
        <taxon>Ostreida</taxon>
        <taxon>Ostreoidea</taxon>
        <taxon>Ostreidae</taxon>
        <taxon>Crassostrea</taxon>
    </lineage>
</organism>
<keyword evidence="3" id="KW-0677">Repeat</keyword>
<comment type="subcellular location">
    <subcellularLocation>
        <location evidence="1">Nucleus</location>
    </subcellularLocation>
</comment>
<dbReference type="SMART" id="SM00355">
    <property type="entry name" value="ZnF_C2H2"/>
    <property type="match status" value="6"/>
</dbReference>
<dbReference type="Pfam" id="PF00096">
    <property type="entry name" value="zf-C2H2"/>
    <property type="match status" value="1"/>
</dbReference>
<evidence type="ECO:0000259" key="11">
    <source>
        <dbReference type="PROSITE" id="PS50157"/>
    </source>
</evidence>
<dbReference type="FunFam" id="3.30.160.60:FF:000100">
    <property type="entry name" value="Zinc finger 45-like"/>
    <property type="match status" value="1"/>
</dbReference>
<evidence type="ECO:0000256" key="7">
    <source>
        <dbReference type="ARBA" id="ARBA00023163"/>
    </source>
</evidence>
<feature type="domain" description="C2H2-type" evidence="11">
    <location>
        <begin position="464"/>
        <end position="492"/>
    </location>
</feature>
<keyword evidence="5" id="KW-0862">Zinc</keyword>
<dbReference type="PROSITE" id="PS00028">
    <property type="entry name" value="ZINC_FINGER_C2H2_1"/>
    <property type="match status" value="3"/>
</dbReference>
<dbReference type="PROSITE" id="PS50157">
    <property type="entry name" value="ZINC_FINGER_C2H2_2"/>
    <property type="match status" value="4"/>
</dbReference>
<keyword evidence="6" id="KW-0805">Transcription regulation</keyword>
<dbReference type="PANTHER" id="PTHR24399">
    <property type="entry name" value="ZINC FINGER AND BTB DOMAIN-CONTAINING"/>
    <property type="match status" value="1"/>
</dbReference>
<dbReference type="GO" id="GO:0001227">
    <property type="term" value="F:DNA-binding transcription repressor activity, RNA polymerase II-specific"/>
    <property type="evidence" value="ECO:0007669"/>
    <property type="project" value="TreeGrafter"/>
</dbReference>
<evidence type="ECO:0000256" key="3">
    <source>
        <dbReference type="ARBA" id="ARBA00022737"/>
    </source>
</evidence>
<evidence type="ECO:0000313" key="13">
    <source>
        <dbReference type="RefSeq" id="XP_022293346.1"/>
    </source>
</evidence>
<dbReference type="Gene3D" id="3.30.160.60">
    <property type="entry name" value="Classic Zinc Finger"/>
    <property type="match status" value="3"/>
</dbReference>
<evidence type="ECO:0000313" key="12">
    <source>
        <dbReference type="Proteomes" id="UP000694844"/>
    </source>
</evidence>
<dbReference type="OrthoDB" id="6160319at2759"/>
<keyword evidence="4 9" id="KW-0863">Zinc-finger</keyword>
<dbReference type="RefSeq" id="XP_022293346.1">
    <property type="nucleotide sequence ID" value="XM_022437638.1"/>
</dbReference>
<feature type="domain" description="C2H2-type" evidence="11">
    <location>
        <begin position="549"/>
        <end position="577"/>
    </location>
</feature>